<evidence type="ECO:0000256" key="1">
    <source>
        <dbReference type="SAM" id="MobiDB-lite"/>
    </source>
</evidence>
<dbReference type="EMBL" id="HBEA01003081">
    <property type="protein sequence ID" value="CAD8252797.1"/>
    <property type="molecule type" value="Transcribed_RNA"/>
</dbReference>
<keyword evidence="2" id="KW-0812">Transmembrane</keyword>
<protein>
    <submittedName>
        <fullName evidence="3">Uncharacterized protein</fullName>
    </submittedName>
</protein>
<evidence type="ECO:0000256" key="2">
    <source>
        <dbReference type="SAM" id="Phobius"/>
    </source>
</evidence>
<feature type="transmembrane region" description="Helical" evidence="2">
    <location>
        <begin position="188"/>
        <end position="211"/>
    </location>
</feature>
<feature type="region of interest" description="Disordered" evidence="1">
    <location>
        <begin position="1"/>
        <end position="98"/>
    </location>
</feature>
<name>A0A7R9U2U9_9STRA</name>
<evidence type="ECO:0000313" key="3">
    <source>
        <dbReference type="EMBL" id="CAD8252797.1"/>
    </source>
</evidence>
<keyword evidence="2" id="KW-1133">Transmembrane helix</keyword>
<sequence>MSHNSDPGRRPAHLSENEEGGNKRPPLHPAPADSEPLKPRSLAGRGNHADNCAQQADGQRESLSNCSSGPTSTLSSDGSPPPGEPSGSNGGSGCCMSGDDELIEAIAESSEGMEASRKRREGYEKTHIFLVNSGRDEDNTSFHYLSKAAEDFYQHEQSNLARKHLASMESIEEHHPSFFQQLEAFQELAVLTALIMPLVAGLMDASIVLIIRENQPGKDRMQVMIFMLQVRLAEAIENRGLRTRSVWLQLLLYHNALLARLLSMYGRGRREAARETWQYQIRMKDGSKKTCTELRDHFLEMDESDTDRAFNSLYAEYKRLALA</sequence>
<gene>
    <name evidence="3" type="ORF">PPYR1160_LOCUS2289</name>
</gene>
<proteinExistence type="predicted"/>
<reference evidence="3" key="1">
    <citation type="submission" date="2021-01" db="EMBL/GenBank/DDBJ databases">
        <authorList>
            <person name="Corre E."/>
            <person name="Pelletier E."/>
            <person name="Niang G."/>
            <person name="Scheremetjew M."/>
            <person name="Finn R."/>
            <person name="Kale V."/>
            <person name="Holt S."/>
            <person name="Cochrane G."/>
            <person name="Meng A."/>
            <person name="Brown T."/>
            <person name="Cohen L."/>
        </authorList>
    </citation>
    <scope>NUCLEOTIDE SEQUENCE</scope>
    <source>
        <strain evidence="3">CCMP2078</strain>
    </source>
</reference>
<feature type="compositionally biased region" description="Polar residues" evidence="1">
    <location>
        <begin position="52"/>
        <end position="74"/>
    </location>
</feature>
<feature type="compositionally biased region" description="Basic and acidic residues" evidence="1">
    <location>
        <begin position="1"/>
        <end position="22"/>
    </location>
</feature>
<dbReference type="AlphaFoldDB" id="A0A7R9U2U9"/>
<organism evidence="3">
    <name type="scientific">Pinguiococcus pyrenoidosus</name>
    <dbReference type="NCBI Taxonomy" id="172671"/>
    <lineage>
        <taxon>Eukaryota</taxon>
        <taxon>Sar</taxon>
        <taxon>Stramenopiles</taxon>
        <taxon>Ochrophyta</taxon>
        <taxon>Pinguiophyceae</taxon>
        <taxon>Pinguiochrysidales</taxon>
        <taxon>Pinguiochrysidaceae</taxon>
        <taxon>Pinguiococcus</taxon>
    </lineage>
</organism>
<keyword evidence="2" id="KW-0472">Membrane</keyword>
<accession>A0A7R9U2U9</accession>